<feature type="compositionally biased region" description="Polar residues" evidence="1">
    <location>
        <begin position="262"/>
        <end position="284"/>
    </location>
</feature>
<accession>A0A8H7ENB0</accession>
<dbReference type="EMBL" id="JABAYA010000188">
    <property type="protein sequence ID" value="KAF7722558.1"/>
    <property type="molecule type" value="Genomic_DNA"/>
</dbReference>
<name>A0A8H7ENB0_9FUNG</name>
<dbReference type="AlphaFoldDB" id="A0A8H7ENB0"/>
<sequence length="392" mass="43567">MLQPSHPNEPFPPSRLQPPPTPQQRQANLGHGRLPVRKHYGIDCICSEVQPRRGKNLPHGSLDSRAKKLHPQDKEDYEFSISWLSDNAHVIYRDENNHVVGLTDLAEVSLCKAHSSTLYRAKKKHERTKAPPSPANSSGMDVVMEERSVTASPYVDHYPHHHPYMGGLAAKVRELSSYHPRRAESPDLSIMTPSTSMKRKRTTTTKPPSHMDHKPYSSASTPLYTSMTPFFARQTSSSSTTPTNARQPPTAAPPHPPPHVDSFSSQLPPLHTRGQTPISPLPSTLSRQETLATTFVETVSLKSASSTDTQPMYYIRNLAITDTFTFRDLLAEVDMTGSPPPGKRIVVSDANDERTFPLDQAIRSVIRHPPSSHVELCLGLSDKASIDWSTYT</sequence>
<keyword evidence="3" id="KW-1185">Reference proteome</keyword>
<dbReference type="Proteomes" id="UP000605846">
    <property type="component" value="Unassembled WGS sequence"/>
</dbReference>
<feature type="compositionally biased region" description="Pro residues" evidence="1">
    <location>
        <begin position="7"/>
        <end position="22"/>
    </location>
</feature>
<reference evidence="2" key="1">
    <citation type="submission" date="2020-01" db="EMBL/GenBank/DDBJ databases">
        <title>Genome Sequencing of Three Apophysomyces-Like Fungal Strains Confirms a Novel Fungal Genus in the Mucoromycota with divergent Burkholderia-like Endosymbiotic Bacteria.</title>
        <authorList>
            <person name="Stajich J.E."/>
            <person name="Macias A.M."/>
            <person name="Carter-House D."/>
            <person name="Lovett B."/>
            <person name="Kasson L.R."/>
            <person name="Berry K."/>
            <person name="Grigoriev I."/>
            <person name="Chang Y."/>
            <person name="Spatafora J."/>
            <person name="Kasson M.T."/>
        </authorList>
    </citation>
    <scope>NUCLEOTIDE SEQUENCE</scope>
    <source>
        <strain evidence="2">NRRL A-21654</strain>
    </source>
</reference>
<feature type="region of interest" description="Disordered" evidence="1">
    <location>
        <begin position="179"/>
        <end position="219"/>
    </location>
</feature>
<gene>
    <name evidence="2" type="ORF">EC973_002948</name>
</gene>
<proteinExistence type="predicted"/>
<feature type="region of interest" description="Disordered" evidence="1">
    <location>
        <begin position="233"/>
        <end position="284"/>
    </location>
</feature>
<feature type="region of interest" description="Disordered" evidence="1">
    <location>
        <begin position="1"/>
        <end position="33"/>
    </location>
</feature>
<evidence type="ECO:0000313" key="3">
    <source>
        <dbReference type="Proteomes" id="UP000605846"/>
    </source>
</evidence>
<organism evidence="2 3">
    <name type="scientific">Apophysomyces ossiformis</name>
    <dbReference type="NCBI Taxonomy" id="679940"/>
    <lineage>
        <taxon>Eukaryota</taxon>
        <taxon>Fungi</taxon>
        <taxon>Fungi incertae sedis</taxon>
        <taxon>Mucoromycota</taxon>
        <taxon>Mucoromycotina</taxon>
        <taxon>Mucoromycetes</taxon>
        <taxon>Mucorales</taxon>
        <taxon>Mucorineae</taxon>
        <taxon>Mucoraceae</taxon>
        <taxon>Apophysomyces</taxon>
    </lineage>
</organism>
<comment type="caution">
    <text evidence="2">The sequence shown here is derived from an EMBL/GenBank/DDBJ whole genome shotgun (WGS) entry which is preliminary data.</text>
</comment>
<feature type="compositionally biased region" description="Polar residues" evidence="1">
    <location>
        <begin position="233"/>
        <end position="247"/>
    </location>
</feature>
<evidence type="ECO:0000313" key="2">
    <source>
        <dbReference type="EMBL" id="KAF7722558.1"/>
    </source>
</evidence>
<protein>
    <submittedName>
        <fullName evidence="2">Uncharacterized protein</fullName>
    </submittedName>
</protein>
<feature type="compositionally biased region" description="Pro residues" evidence="1">
    <location>
        <begin position="250"/>
        <end position="259"/>
    </location>
</feature>
<evidence type="ECO:0000256" key="1">
    <source>
        <dbReference type="SAM" id="MobiDB-lite"/>
    </source>
</evidence>
<dbReference type="OrthoDB" id="2358153at2759"/>